<accession>A0A8T3AES6</accession>
<name>A0A8T3AES6_DENNO</name>
<dbReference type="AlphaFoldDB" id="A0A8T3AES6"/>
<evidence type="ECO:0000313" key="1">
    <source>
        <dbReference type="EMBL" id="KAI0494670.1"/>
    </source>
</evidence>
<comment type="caution">
    <text evidence="1">The sequence shown here is derived from an EMBL/GenBank/DDBJ whole genome shotgun (WGS) entry which is preliminary data.</text>
</comment>
<gene>
    <name evidence="1" type="ORF">KFK09_024812</name>
</gene>
<evidence type="ECO:0000313" key="2">
    <source>
        <dbReference type="Proteomes" id="UP000829196"/>
    </source>
</evidence>
<proteinExistence type="predicted"/>
<keyword evidence="2" id="KW-1185">Reference proteome</keyword>
<organism evidence="1 2">
    <name type="scientific">Dendrobium nobile</name>
    <name type="common">Orchid</name>
    <dbReference type="NCBI Taxonomy" id="94219"/>
    <lineage>
        <taxon>Eukaryota</taxon>
        <taxon>Viridiplantae</taxon>
        <taxon>Streptophyta</taxon>
        <taxon>Embryophyta</taxon>
        <taxon>Tracheophyta</taxon>
        <taxon>Spermatophyta</taxon>
        <taxon>Magnoliopsida</taxon>
        <taxon>Liliopsida</taxon>
        <taxon>Asparagales</taxon>
        <taxon>Orchidaceae</taxon>
        <taxon>Epidendroideae</taxon>
        <taxon>Malaxideae</taxon>
        <taxon>Dendrobiinae</taxon>
        <taxon>Dendrobium</taxon>
    </lineage>
</organism>
<reference evidence="1" key="1">
    <citation type="journal article" date="2022" name="Front. Genet.">
        <title>Chromosome-Scale Assembly of the Dendrobium nobile Genome Provides Insights Into the Molecular Mechanism of the Biosynthesis of the Medicinal Active Ingredient of Dendrobium.</title>
        <authorList>
            <person name="Xu Q."/>
            <person name="Niu S.-C."/>
            <person name="Li K.-L."/>
            <person name="Zheng P.-J."/>
            <person name="Zhang X.-J."/>
            <person name="Jia Y."/>
            <person name="Liu Y."/>
            <person name="Niu Y.-X."/>
            <person name="Yu L.-H."/>
            <person name="Chen D.-F."/>
            <person name="Zhang G.-Q."/>
        </authorList>
    </citation>
    <scope>NUCLEOTIDE SEQUENCE</scope>
    <source>
        <tissue evidence="1">Leaf</tissue>
    </source>
</reference>
<dbReference type="EMBL" id="JAGYWB010000017">
    <property type="protein sequence ID" value="KAI0494670.1"/>
    <property type="molecule type" value="Genomic_DNA"/>
</dbReference>
<dbReference type="Proteomes" id="UP000829196">
    <property type="component" value="Unassembled WGS sequence"/>
</dbReference>
<sequence>MFLIKYMFRSFEVELPGRNACKSIRGFGVSEQWSKTGKIKNLRATCWSQTRNQTGVSCKVSSWSTHGCSRKTGEPECARCWSASVPRRSKCMGQKHLGTSNTQCTGVQTTGETTMGADMRGLERAGAQDGVVDRNAQ</sequence>
<protein>
    <submittedName>
        <fullName evidence="1">Uncharacterized protein</fullName>
    </submittedName>
</protein>